<protein>
    <submittedName>
        <fullName evidence="1">Uncharacterized protein</fullName>
    </submittedName>
</protein>
<evidence type="ECO:0000313" key="1">
    <source>
        <dbReference type="EMBL" id="CAF4919055.1"/>
    </source>
</evidence>
<reference evidence="1" key="1">
    <citation type="submission" date="2021-02" db="EMBL/GenBank/DDBJ databases">
        <authorList>
            <person name="Nowell W R."/>
        </authorList>
    </citation>
    <scope>NUCLEOTIDE SEQUENCE</scope>
</reference>
<accession>A0A821W6M0</accession>
<dbReference type="EMBL" id="CAJOBS010007108">
    <property type="protein sequence ID" value="CAF4919055.1"/>
    <property type="molecule type" value="Genomic_DNA"/>
</dbReference>
<organism evidence="1 2">
    <name type="scientific">Rotaria socialis</name>
    <dbReference type="NCBI Taxonomy" id="392032"/>
    <lineage>
        <taxon>Eukaryota</taxon>
        <taxon>Metazoa</taxon>
        <taxon>Spiralia</taxon>
        <taxon>Gnathifera</taxon>
        <taxon>Rotifera</taxon>
        <taxon>Eurotatoria</taxon>
        <taxon>Bdelloidea</taxon>
        <taxon>Philodinida</taxon>
        <taxon>Philodinidae</taxon>
        <taxon>Rotaria</taxon>
    </lineage>
</organism>
<dbReference type="Proteomes" id="UP000663838">
    <property type="component" value="Unassembled WGS sequence"/>
</dbReference>
<dbReference type="AlphaFoldDB" id="A0A821W6M0"/>
<proteinExistence type="predicted"/>
<feature type="non-terminal residue" evidence="1">
    <location>
        <position position="1"/>
    </location>
</feature>
<evidence type="ECO:0000313" key="2">
    <source>
        <dbReference type="Proteomes" id="UP000663838"/>
    </source>
</evidence>
<sequence>GADAADRTCSTWHKIGDNGKTLSDQWLAPTGDKPMGHREYQLVTGIMANNEYISDNLQVDMNDSGISSGIIFTEGLGPCMFFLLHNTRQTQPLCYLEHYSFLSKDESMWSTQRTLIFLLNKISQKLKTVLGIFSLAPDRFGLGDFQLLVGAGDINEAHVIDSAIALINENKQETIRALSKHKDALFLYKQLVNQVIVLKPVTRNLTNAEEGYSKFF</sequence>
<comment type="caution">
    <text evidence="1">The sequence shown here is derived from an EMBL/GenBank/DDBJ whole genome shotgun (WGS) entry which is preliminary data.</text>
</comment>
<name>A0A821W6M0_9BILA</name>
<gene>
    <name evidence="1" type="ORF">TOA249_LOCUS31965</name>
</gene>